<evidence type="ECO:0000259" key="5">
    <source>
        <dbReference type="PROSITE" id="PS50865"/>
    </source>
</evidence>
<dbReference type="Proteomes" id="UP000006514">
    <property type="component" value="Unassembled WGS sequence"/>
</dbReference>
<keyword evidence="3" id="KW-0862">Zinc</keyword>
<dbReference type="OrthoDB" id="2998255at2759"/>
<dbReference type="PROSITE" id="PS50865">
    <property type="entry name" value="ZF_MYND_2"/>
    <property type="match status" value="1"/>
</dbReference>
<dbReference type="KEGG" id="adl:AURDEDRAFT_175431"/>
<proteinExistence type="predicted"/>
<dbReference type="EMBL" id="JH687888">
    <property type="protein sequence ID" value="EJD35501.1"/>
    <property type="molecule type" value="Genomic_DNA"/>
</dbReference>
<evidence type="ECO:0000313" key="7">
    <source>
        <dbReference type="Proteomes" id="UP000006514"/>
    </source>
</evidence>
<keyword evidence="2 4" id="KW-0863">Zinc-finger</keyword>
<dbReference type="Gene3D" id="6.10.140.2220">
    <property type="match status" value="1"/>
</dbReference>
<gene>
    <name evidence="6" type="ORF">AURDEDRAFT_175431</name>
</gene>
<protein>
    <recommendedName>
        <fullName evidence="5">MYND-type domain-containing protein</fullName>
    </recommendedName>
</protein>
<keyword evidence="7" id="KW-1185">Reference proteome</keyword>
<evidence type="ECO:0000256" key="1">
    <source>
        <dbReference type="ARBA" id="ARBA00022723"/>
    </source>
</evidence>
<dbReference type="GO" id="GO:0008270">
    <property type="term" value="F:zinc ion binding"/>
    <property type="evidence" value="ECO:0007669"/>
    <property type="project" value="UniProtKB-KW"/>
</dbReference>
<dbReference type="AlphaFoldDB" id="J0WRX3"/>
<evidence type="ECO:0000256" key="3">
    <source>
        <dbReference type="ARBA" id="ARBA00022833"/>
    </source>
</evidence>
<evidence type="ECO:0000313" key="6">
    <source>
        <dbReference type="EMBL" id="EJD35501.1"/>
    </source>
</evidence>
<dbReference type="eggNOG" id="ENOG502T2NK">
    <property type="taxonomic scope" value="Eukaryota"/>
</dbReference>
<dbReference type="InterPro" id="IPR002893">
    <property type="entry name" value="Znf_MYND"/>
</dbReference>
<reference evidence="7" key="1">
    <citation type="journal article" date="2012" name="Science">
        <title>The Paleozoic origin of enzymatic lignin decomposition reconstructed from 31 fungal genomes.</title>
        <authorList>
            <person name="Floudas D."/>
            <person name="Binder M."/>
            <person name="Riley R."/>
            <person name="Barry K."/>
            <person name="Blanchette R.A."/>
            <person name="Henrissat B."/>
            <person name="Martinez A.T."/>
            <person name="Otillar R."/>
            <person name="Spatafora J.W."/>
            <person name="Yadav J.S."/>
            <person name="Aerts A."/>
            <person name="Benoit I."/>
            <person name="Boyd A."/>
            <person name="Carlson A."/>
            <person name="Copeland A."/>
            <person name="Coutinho P.M."/>
            <person name="de Vries R.P."/>
            <person name="Ferreira P."/>
            <person name="Findley K."/>
            <person name="Foster B."/>
            <person name="Gaskell J."/>
            <person name="Glotzer D."/>
            <person name="Gorecki P."/>
            <person name="Heitman J."/>
            <person name="Hesse C."/>
            <person name="Hori C."/>
            <person name="Igarashi K."/>
            <person name="Jurgens J.A."/>
            <person name="Kallen N."/>
            <person name="Kersten P."/>
            <person name="Kohler A."/>
            <person name="Kuees U."/>
            <person name="Kumar T.K.A."/>
            <person name="Kuo A."/>
            <person name="LaButti K."/>
            <person name="Larrondo L.F."/>
            <person name="Lindquist E."/>
            <person name="Ling A."/>
            <person name="Lombard V."/>
            <person name="Lucas S."/>
            <person name="Lundell T."/>
            <person name="Martin R."/>
            <person name="McLaughlin D.J."/>
            <person name="Morgenstern I."/>
            <person name="Morin E."/>
            <person name="Murat C."/>
            <person name="Nagy L.G."/>
            <person name="Nolan M."/>
            <person name="Ohm R.A."/>
            <person name="Patyshakuliyeva A."/>
            <person name="Rokas A."/>
            <person name="Ruiz-Duenas F.J."/>
            <person name="Sabat G."/>
            <person name="Salamov A."/>
            <person name="Samejima M."/>
            <person name="Schmutz J."/>
            <person name="Slot J.C."/>
            <person name="St John F."/>
            <person name="Stenlid J."/>
            <person name="Sun H."/>
            <person name="Sun S."/>
            <person name="Syed K."/>
            <person name="Tsang A."/>
            <person name="Wiebenga A."/>
            <person name="Young D."/>
            <person name="Pisabarro A."/>
            <person name="Eastwood D.C."/>
            <person name="Martin F."/>
            <person name="Cullen D."/>
            <person name="Grigoriev I.V."/>
            <person name="Hibbett D.S."/>
        </authorList>
    </citation>
    <scope>NUCLEOTIDE SEQUENCE [LARGE SCALE GENOMIC DNA]</scope>
    <source>
        <strain evidence="7">TFB10046</strain>
    </source>
</reference>
<organism evidence="6 7">
    <name type="scientific">Auricularia subglabra (strain TFB-10046 / SS5)</name>
    <name type="common">White-rot fungus</name>
    <name type="synonym">Auricularia delicata (strain TFB10046)</name>
    <dbReference type="NCBI Taxonomy" id="717982"/>
    <lineage>
        <taxon>Eukaryota</taxon>
        <taxon>Fungi</taxon>
        <taxon>Dikarya</taxon>
        <taxon>Basidiomycota</taxon>
        <taxon>Agaricomycotina</taxon>
        <taxon>Agaricomycetes</taxon>
        <taxon>Auriculariales</taxon>
        <taxon>Auriculariaceae</taxon>
        <taxon>Auricularia</taxon>
    </lineage>
</organism>
<keyword evidence="1" id="KW-0479">Metal-binding</keyword>
<accession>J0WRX3</accession>
<name>J0WRX3_AURST</name>
<dbReference type="Pfam" id="PF01753">
    <property type="entry name" value="zf-MYND"/>
    <property type="match status" value="1"/>
</dbReference>
<evidence type="ECO:0000256" key="4">
    <source>
        <dbReference type="PROSITE-ProRule" id="PRU00134"/>
    </source>
</evidence>
<evidence type="ECO:0000256" key="2">
    <source>
        <dbReference type="ARBA" id="ARBA00022771"/>
    </source>
</evidence>
<feature type="domain" description="MYND-type" evidence="5">
    <location>
        <begin position="378"/>
        <end position="426"/>
    </location>
</feature>
<dbReference type="SUPFAM" id="SSF144232">
    <property type="entry name" value="HIT/MYND zinc finger-like"/>
    <property type="match status" value="1"/>
</dbReference>
<sequence length="508" mass="56204">MPAHATHSIVHDLRSHGIDVEQSDVDLGTVRWGETLAAAFHPVLSPSICPGCLAALCNTMEHTTSGLYVLQTKCHAFWDASMAFAAADWTAERRDAASEVLRRTGAQCAKCQAHSCCAAAMRNIVAAESVFDYVFHLVCAYLRLGTIHGIRRDKGFISTRGRWPTSADQLFPYGPERTMTSLIAQLSTHSWAEMVLFSLLSLHRPLAFPPLMLPPNRALVISYLVSRFAACVSEFNDDLAKQGQPILPAARAALALRYIRAYELSAGMFHVVCSGPEHQPDAQQQFCRDHELELFFAFDRMVSLLPRDAIDQARLGWMAYLGTKLWFMLKADARYADRAGPDPPVYVRGVMTLDTLKDPYRALSIYLHSRMANRGCHGPGCGKTVHDKTTPGAFPRCSTCRAVQYCSRECQNTDWRRGAVPHKKVCSILRELSALVSLSPDVSVAEFSAACAKHAFSLEHVDMLISWATDRKCSPNYAGGAEQTPEVHRFILGHPVRVSEPPMEGLVD</sequence>
<dbReference type="InParanoid" id="J0WRX3"/>